<dbReference type="Gene3D" id="2.160.20.80">
    <property type="entry name" value="E3 ubiquitin-protein ligase SopA"/>
    <property type="match status" value="1"/>
</dbReference>
<dbReference type="Proteomes" id="UP000003240">
    <property type="component" value="Unassembled WGS sequence"/>
</dbReference>
<accession>F7NJJ8</accession>
<sequence length="58" mass="6558">MQNCNFSGADLSGADFENADCTGCDFRDAKLRQARFPERYYGTLNNKGPDESKILQMF</sequence>
<protein>
    <recommendedName>
        <fullName evidence="3">Pentapeptide repeat-containing protein</fullName>
    </recommendedName>
</protein>
<dbReference type="AlphaFoldDB" id="F7NJJ8"/>
<dbReference type="InterPro" id="IPR001646">
    <property type="entry name" value="5peptide_repeat"/>
</dbReference>
<dbReference type="EMBL" id="AFGF01000089">
    <property type="protein sequence ID" value="EGO63784.1"/>
    <property type="molecule type" value="Genomic_DNA"/>
</dbReference>
<reference evidence="1 2" key="1">
    <citation type="journal article" date="2011" name="EMBO J.">
        <title>Structural diversity of bacterial flagellar motors.</title>
        <authorList>
            <person name="Chen S."/>
            <person name="Beeby M."/>
            <person name="Murphy G.E."/>
            <person name="Leadbetter J.R."/>
            <person name="Hendrixson D.R."/>
            <person name="Briegel A."/>
            <person name="Li Z."/>
            <person name="Shi J."/>
            <person name="Tocheva E.I."/>
            <person name="Muller A."/>
            <person name="Dobro M.J."/>
            <person name="Jensen G.J."/>
        </authorList>
    </citation>
    <scope>NUCLEOTIDE SEQUENCE [LARGE SCALE GENOMIC DNA]</scope>
    <source>
        <strain evidence="1 2">DSM 6540</strain>
    </source>
</reference>
<dbReference type="Pfam" id="PF00805">
    <property type="entry name" value="Pentapeptide"/>
    <property type="match status" value="1"/>
</dbReference>
<comment type="caution">
    <text evidence="1">The sequence shown here is derived from an EMBL/GenBank/DDBJ whole genome shotgun (WGS) entry which is preliminary data.</text>
</comment>
<proteinExistence type="predicted"/>
<dbReference type="SUPFAM" id="SSF141571">
    <property type="entry name" value="Pentapeptide repeat-like"/>
    <property type="match status" value="1"/>
</dbReference>
<name>F7NJJ8_9FIRM</name>
<keyword evidence="2" id="KW-1185">Reference proteome</keyword>
<evidence type="ECO:0008006" key="3">
    <source>
        <dbReference type="Google" id="ProtNLM"/>
    </source>
</evidence>
<gene>
    <name evidence="1" type="ORF">ALO_11269</name>
</gene>
<evidence type="ECO:0000313" key="2">
    <source>
        <dbReference type="Proteomes" id="UP000003240"/>
    </source>
</evidence>
<organism evidence="1 2">
    <name type="scientific">Acetonema longum DSM 6540</name>
    <dbReference type="NCBI Taxonomy" id="1009370"/>
    <lineage>
        <taxon>Bacteria</taxon>
        <taxon>Bacillati</taxon>
        <taxon>Bacillota</taxon>
        <taxon>Negativicutes</taxon>
        <taxon>Acetonemataceae</taxon>
        <taxon>Acetonema</taxon>
    </lineage>
</organism>
<evidence type="ECO:0000313" key="1">
    <source>
        <dbReference type="EMBL" id="EGO63784.1"/>
    </source>
</evidence>